<dbReference type="CDD" id="cd02440">
    <property type="entry name" value="AdoMet_MTases"/>
    <property type="match status" value="1"/>
</dbReference>
<protein>
    <submittedName>
        <fullName evidence="4">Methyltransferase</fullName>
    </submittedName>
</protein>
<dbReference type="PANTHER" id="PTHR47739:SF1">
    <property type="entry name" value="TRNA1(VAL) (ADENINE(37)-N6)-METHYLTRANSFERASE"/>
    <property type="match status" value="1"/>
</dbReference>
<dbReference type="PANTHER" id="PTHR47739">
    <property type="entry name" value="TRNA1(VAL) (ADENINE(37)-N6)-METHYLTRANSFERASE"/>
    <property type="match status" value="1"/>
</dbReference>
<dbReference type="InterPro" id="IPR050210">
    <property type="entry name" value="tRNA_Adenine-N(6)_MTase"/>
</dbReference>
<keyword evidence="1 4" id="KW-0489">Methyltransferase</keyword>
<dbReference type="GO" id="GO:0008168">
    <property type="term" value="F:methyltransferase activity"/>
    <property type="evidence" value="ECO:0007669"/>
    <property type="project" value="UniProtKB-KW"/>
</dbReference>
<dbReference type="InterPro" id="IPR029063">
    <property type="entry name" value="SAM-dependent_MTases_sf"/>
</dbReference>
<evidence type="ECO:0000256" key="1">
    <source>
        <dbReference type="ARBA" id="ARBA00022603"/>
    </source>
</evidence>
<gene>
    <name evidence="4" type="ORF">JWV37_07495</name>
</gene>
<name>A0ABS2WSH7_9BACT</name>
<evidence type="ECO:0000259" key="3">
    <source>
        <dbReference type="Pfam" id="PF05175"/>
    </source>
</evidence>
<comment type="caution">
    <text evidence="4">The sequence shown here is derived from an EMBL/GenBank/DDBJ whole genome shotgun (WGS) entry which is preliminary data.</text>
</comment>
<dbReference type="Pfam" id="PF05175">
    <property type="entry name" value="MTS"/>
    <property type="match status" value="1"/>
</dbReference>
<keyword evidence="2" id="KW-0949">S-adenosyl-L-methionine</keyword>
<reference evidence="4 5" key="3">
    <citation type="submission" date="2021-02" db="EMBL/GenBank/DDBJ databases">
        <authorList>
            <person name="Merkel A.Y."/>
        </authorList>
    </citation>
    <scope>NUCLEOTIDE SEQUENCE [LARGE SCALE GENOMIC DNA]</scope>
    <source>
        <strain evidence="4 5">T05b</strain>
    </source>
</reference>
<dbReference type="Proteomes" id="UP000703590">
    <property type="component" value="Unassembled WGS sequence"/>
</dbReference>
<dbReference type="EMBL" id="JAFHKK010000014">
    <property type="protein sequence ID" value="MBN2964619.1"/>
    <property type="molecule type" value="Genomic_DNA"/>
</dbReference>
<dbReference type="SUPFAM" id="SSF53335">
    <property type="entry name" value="S-adenosyl-L-methionine-dependent methyltransferases"/>
    <property type="match status" value="1"/>
</dbReference>
<dbReference type="Gene3D" id="3.40.50.150">
    <property type="entry name" value="Vaccinia Virus protein VP39"/>
    <property type="match status" value="1"/>
</dbReference>
<reference evidence="4 5" key="1">
    <citation type="submission" date="2021-02" db="EMBL/GenBank/DDBJ databases">
        <title>Sulfurospirillum tamanensis sp. nov.</title>
        <authorList>
            <person name="Frolova A."/>
            <person name="Merkel A."/>
            <person name="Slobodkin A."/>
        </authorList>
    </citation>
    <scope>NUCLEOTIDE SEQUENCE [LARGE SCALE GENOMIC DNA]</scope>
    <source>
        <strain evidence="4 5">T05b</strain>
    </source>
</reference>
<proteinExistence type="predicted"/>
<dbReference type="PROSITE" id="PS00092">
    <property type="entry name" value="N6_MTASE"/>
    <property type="match status" value="1"/>
</dbReference>
<organism evidence="4 5">
    <name type="scientific">Sulfurospirillum tamanense</name>
    <dbReference type="NCBI Taxonomy" id="2813362"/>
    <lineage>
        <taxon>Bacteria</taxon>
        <taxon>Pseudomonadati</taxon>
        <taxon>Campylobacterota</taxon>
        <taxon>Epsilonproteobacteria</taxon>
        <taxon>Campylobacterales</taxon>
        <taxon>Sulfurospirillaceae</taxon>
        <taxon>Sulfurospirillum</taxon>
    </lineage>
</organism>
<dbReference type="InterPro" id="IPR007848">
    <property type="entry name" value="Small_mtfrase_dom"/>
</dbReference>
<evidence type="ECO:0000313" key="5">
    <source>
        <dbReference type="Proteomes" id="UP000703590"/>
    </source>
</evidence>
<evidence type="ECO:0000313" key="4">
    <source>
        <dbReference type="EMBL" id="MBN2964619.1"/>
    </source>
</evidence>
<keyword evidence="1 4" id="KW-0808">Transferase</keyword>
<dbReference type="GO" id="GO:0032259">
    <property type="term" value="P:methylation"/>
    <property type="evidence" value="ECO:0007669"/>
    <property type="project" value="UniProtKB-KW"/>
</dbReference>
<dbReference type="InterPro" id="IPR002052">
    <property type="entry name" value="DNA_methylase_N6_adenine_CS"/>
</dbReference>
<evidence type="ECO:0000256" key="2">
    <source>
        <dbReference type="ARBA" id="ARBA00022691"/>
    </source>
</evidence>
<feature type="domain" description="Methyltransferase small" evidence="3">
    <location>
        <begin position="10"/>
        <end position="132"/>
    </location>
</feature>
<reference evidence="5" key="2">
    <citation type="submission" date="2021-02" db="EMBL/GenBank/DDBJ databases">
        <title>Sulfurospirillum tamanensis sp. nov.</title>
        <authorList>
            <person name="Merkel A.Y."/>
        </authorList>
    </citation>
    <scope>NUCLEOTIDE SEQUENCE [LARGE SCALE GENOMIC DNA]</scope>
    <source>
        <strain evidence="5">T05b</strain>
    </source>
</reference>
<keyword evidence="5" id="KW-1185">Reference proteome</keyword>
<accession>A0ABS2WSH7</accession>
<sequence>MLYDFILRQGCSGEVLDVGCGCGILGLLIKRDLPQCAVHAIDIQPENVTLTQKNARANSLELEVQTGDFLTLSWRQCMDVIVSNPPFYHDGTQKSQNPHLSLSRYATHLPLEDFLDQAKRVLKPHGKVLFCYDAKQLGAIMHHLHASKLTPTALQCVHPKASKIASLVLLEAKRSSKSLCEILPPLVVNDMQGPTPQAATIFSKAGTVSVSC</sequence>